<dbReference type="Proteomes" id="UP001323405">
    <property type="component" value="Unassembled WGS sequence"/>
</dbReference>
<sequence length="500" mass="55377">MDSQRVLSLWDQAALRGYMSVALCFPTSLTAKPPGHDIVGRIRQSLRRLALERAEFAGNLTVQHTNVVLQQTKSDFIPLEVLHTPSDASSDTLFKMSYDELAARGFPAKAFVHPDFTLNIPLEEGGELVPVSKFRVFFLIEGGFILFVNLHHSFADGSNLATFLELFGKATVAEDKNDPIGAYQQPANVWLSLPFEKCGKDFSSLLAKCPEYALLDESTGPTKPILSTLPNAPETNEVGKTFIMDLDKITNLFDKSLKISAFFGFSAIAWSHIARARLSGVEPVQQWAFRNQVPAFWNPADWSNKFKKLFAEGEYADKKYIDAIQGYYGNSVTLPITRGPIKVLDLLSACCWNTHASGRDSLTKIATAIRAANKAVNEDFILTRTALFHNTPDIRKLGMNLDSRGPQHLSVNTWGFLGTEAKFFFPGLRNAVTGGDGVRAEAVCRVQGAWAKAPHCLVLPHRPAINPKKEWEVLITLPERSMETLLADSTFMSVVKKVVE</sequence>
<accession>A0ABR0GR99</accession>
<reference evidence="1 2" key="1">
    <citation type="journal article" date="2023" name="bioRxiv">
        <title>High-quality genome assemblies of four members of thePodospora anserinaspecies complex.</title>
        <authorList>
            <person name="Ament-Velasquez S.L."/>
            <person name="Vogan A.A."/>
            <person name="Wallerman O."/>
            <person name="Hartmann F."/>
            <person name="Gautier V."/>
            <person name="Silar P."/>
            <person name="Giraud T."/>
            <person name="Johannesson H."/>
        </authorList>
    </citation>
    <scope>NUCLEOTIDE SEQUENCE [LARGE SCALE GENOMIC DNA]</scope>
    <source>
        <strain evidence="1 2">CBS 415.72m</strain>
    </source>
</reference>
<organism evidence="1 2">
    <name type="scientific">Podospora pseudocomata</name>
    <dbReference type="NCBI Taxonomy" id="2093779"/>
    <lineage>
        <taxon>Eukaryota</taxon>
        <taxon>Fungi</taxon>
        <taxon>Dikarya</taxon>
        <taxon>Ascomycota</taxon>
        <taxon>Pezizomycotina</taxon>
        <taxon>Sordariomycetes</taxon>
        <taxon>Sordariomycetidae</taxon>
        <taxon>Sordariales</taxon>
        <taxon>Podosporaceae</taxon>
        <taxon>Podospora</taxon>
    </lineage>
</organism>
<dbReference type="InterPro" id="IPR023213">
    <property type="entry name" value="CAT-like_dom_sf"/>
</dbReference>
<evidence type="ECO:0008006" key="3">
    <source>
        <dbReference type="Google" id="ProtNLM"/>
    </source>
</evidence>
<comment type="caution">
    <text evidence="1">The sequence shown here is derived from an EMBL/GenBank/DDBJ whole genome shotgun (WGS) entry which is preliminary data.</text>
</comment>
<evidence type="ECO:0000313" key="2">
    <source>
        <dbReference type="Proteomes" id="UP001323405"/>
    </source>
</evidence>
<proteinExistence type="predicted"/>
<evidence type="ECO:0000313" key="1">
    <source>
        <dbReference type="EMBL" id="KAK4658292.1"/>
    </source>
</evidence>
<dbReference type="GeneID" id="87904313"/>
<dbReference type="Gene3D" id="3.30.559.10">
    <property type="entry name" value="Chloramphenicol acetyltransferase-like domain"/>
    <property type="match status" value="2"/>
</dbReference>
<dbReference type="EMBL" id="JAFFHA010000002">
    <property type="protein sequence ID" value="KAK4658292.1"/>
    <property type="molecule type" value="Genomic_DNA"/>
</dbReference>
<keyword evidence="2" id="KW-1185">Reference proteome</keyword>
<protein>
    <recommendedName>
        <fullName evidence="3">Trichothecene 3-O-acetyltransferase</fullName>
    </recommendedName>
</protein>
<name>A0ABR0GR99_9PEZI</name>
<dbReference type="RefSeq" id="XP_062747264.1">
    <property type="nucleotide sequence ID" value="XM_062884406.1"/>
</dbReference>
<gene>
    <name evidence="1" type="ORF">QC762_100295</name>
</gene>